<dbReference type="InterPro" id="IPR039968">
    <property type="entry name" value="BcerS-like"/>
</dbReference>
<evidence type="ECO:0000313" key="1">
    <source>
        <dbReference type="EMBL" id="RFS24462.1"/>
    </source>
</evidence>
<dbReference type="EMBL" id="QPMM01000002">
    <property type="protein sequence ID" value="RFS24462.1"/>
    <property type="molecule type" value="Genomic_DNA"/>
</dbReference>
<reference evidence="1 2" key="1">
    <citation type="submission" date="2018-07" db="EMBL/GenBank/DDBJ databases">
        <title>Chitinophaga K2CV101002-2 sp. nov., isolated from a monsoon evergreen broad-leaved forest soil.</title>
        <authorList>
            <person name="Lv Y."/>
        </authorList>
    </citation>
    <scope>NUCLEOTIDE SEQUENCE [LARGE SCALE GENOMIC DNA]</scope>
    <source>
        <strain evidence="1 2">GDMCC 1.1288</strain>
    </source>
</reference>
<dbReference type="InterPro" id="IPR016181">
    <property type="entry name" value="Acyl_CoA_acyltransferase"/>
</dbReference>
<comment type="caution">
    <text evidence="1">The sequence shown here is derived from an EMBL/GenBank/DDBJ whole genome shotgun (WGS) entry which is preliminary data.</text>
</comment>
<proteinExistence type="predicted"/>
<dbReference type="PANTHER" id="PTHR41368:SF1">
    <property type="entry name" value="PROTEIN YGHO"/>
    <property type="match status" value="1"/>
</dbReference>
<evidence type="ECO:0000313" key="2">
    <source>
        <dbReference type="Proteomes" id="UP000260644"/>
    </source>
</evidence>
<dbReference type="AlphaFoldDB" id="A0A3E1YD77"/>
<sequence length="388" mass="44952">MQLTIVNNEQTARQFLDVHIALNKDVPGYIRPLDKDINQVFDPKQNKAFRHGECIRWVLQDEKGSLIGRIAAFVNKKYKSKGDPGLIGGVGFFDCINDQDTANYLFDTAKKWLEERGIIGMDGPINFGERNNWWGLLTEGFKEPMYCMNFNPPYYIQLFENYGFKLFFNQICYSMAVSEELQPKFYDRHKAIAADPNYRAEHISKKDLNKYADAFCTVYNKAWAKHAGGKDMPKAQALALFKQMKPLLDEKVAWFAFYKDEPIAIWLNLPDLNQYIKLMDGKFGLLQKLKFLWLKNTGYCKKIVGIIFGVVPDFQGKGVDSYIIVEGANIIQHHTKYIDYEMQWVGDFNPKMMNVCENLGAVPSRKLTTYRYLFDRNAPYERHPIIGL</sequence>
<name>A0A3E1YD77_9BACT</name>
<protein>
    <recommendedName>
        <fullName evidence="3">N-acetyltransferase domain-containing protein</fullName>
    </recommendedName>
</protein>
<dbReference type="OrthoDB" id="9806005at2"/>
<keyword evidence="2" id="KW-1185">Reference proteome</keyword>
<accession>A0A3E1YD77</accession>
<dbReference type="RefSeq" id="WP_116974271.1">
    <property type="nucleotide sequence ID" value="NZ_QPMM01000002.1"/>
</dbReference>
<evidence type="ECO:0008006" key="3">
    <source>
        <dbReference type="Google" id="ProtNLM"/>
    </source>
</evidence>
<dbReference type="PANTHER" id="PTHR41368">
    <property type="entry name" value="PROTEIN YGHO"/>
    <property type="match status" value="1"/>
</dbReference>
<gene>
    <name evidence="1" type="ORF">DVR12_04425</name>
</gene>
<dbReference type="SUPFAM" id="SSF55729">
    <property type="entry name" value="Acyl-CoA N-acyltransferases (Nat)"/>
    <property type="match status" value="1"/>
</dbReference>
<organism evidence="1 2">
    <name type="scientific">Chitinophaga silvatica</name>
    <dbReference type="NCBI Taxonomy" id="2282649"/>
    <lineage>
        <taxon>Bacteria</taxon>
        <taxon>Pseudomonadati</taxon>
        <taxon>Bacteroidota</taxon>
        <taxon>Chitinophagia</taxon>
        <taxon>Chitinophagales</taxon>
        <taxon>Chitinophagaceae</taxon>
        <taxon>Chitinophaga</taxon>
    </lineage>
</organism>
<dbReference type="Proteomes" id="UP000260644">
    <property type="component" value="Unassembled WGS sequence"/>
</dbReference>